<keyword evidence="2" id="KW-1185">Reference proteome</keyword>
<dbReference type="EMBL" id="CP144697">
    <property type="protein sequence ID" value="WVZ15941.1"/>
    <property type="molecule type" value="Genomic_DNA"/>
</dbReference>
<dbReference type="GO" id="GO:0009505">
    <property type="term" value="C:plant-type cell wall"/>
    <property type="evidence" value="ECO:0007669"/>
    <property type="project" value="TreeGrafter"/>
</dbReference>
<accession>A0AAQ3NT21</accession>
<dbReference type="AlphaFoldDB" id="A0AAQ3NT21"/>
<dbReference type="Proteomes" id="UP001374535">
    <property type="component" value="Chromosome 4"/>
</dbReference>
<organism evidence="1 2">
    <name type="scientific">Vigna mungo</name>
    <name type="common">Black gram</name>
    <name type="synonym">Phaseolus mungo</name>
    <dbReference type="NCBI Taxonomy" id="3915"/>
    <lineage>
        <taxon>Eukaryota</taxon>
        <taxon>Viridiplantae</taxon>
        <taxon>Streptophyta</taxon>
        <taxon>Embryophyta</taxon>
        <taxon>Tracheophyta</taxon>
        <taxon>Spermatophyta</taxon>
        <taxon>Magnoliopsida</taxon>
        <taxon>eudicotyledons</taxon>
        <taxon>Gunneridae</taxon>
        <taxon>Pentapetalae</taxon>
        <taxon>rosids</taxon>
        <taxon>fabids</taxon>
        <taxon>Fabales</taxon>
        <taxon>Fabaceae</taxon>
        <taxon>Papilionoideae</taxon>
        <taxon>50 kb inversion clade</taxon>
        <taxon>NPAAA clade</taxon>
        <taxon>indigoferoid/millettioid clade</taxon>
        <taxon>Phaseoleae</taxon>
        <taxon>Vigna</taxon>
    </lineage>
</organism>
<dbReference type="GO" id="GO:0004566">
    <property type="term" value="F:beta-glucuronidase activity"/>
    <property type="evidence" value="ECO:0007669"/>
    <property type="project" value="TreeGrafter"/>
</dbReference>
<sequence length="117" mass="12956">MGRNVFSVSHEGSSFLRAYDHYSKKGHGITLLLINMSNSTTLRVSLVNDMHTDKEGGSSDAIREEYHLTPKDGNIQSEVLDIREMNPKLVDPSSTIKVKPDSIVFMHSKSFCAPACS</sequence>
<dbReference type="PANTHER" id="PTHR14363">
    <property type="entry name" value="HEPARANASE-RELATED"/>
    <property type="match status" value="1"/>
</dbReference>
<name>A0AAQ3NT21_VIGMU</name>
<gene>
    <name evidence="1" type="ORF">V8G54_013507</name>
</gene>
<dbReference type="PANTHER" id="PTHR14363:SF13">
    <property type="entry name" value="OS07G0598400 PROTEIN"/>
    <property type="match status" value="1"/>
</dbReference>
<protein>
    <submittedName>
        <fullName evidence="1">Uncharacterized protein</fullName>
    </submittedName>
</protein>
<evidence type="ECO:0000313" key="2">
    <source>
        <dbReference type="Proteomes" id="UP001374535"/>
    </source>
</evidence>
<proteinExistence type="predicted"/>
<reference evidence="1 2" key="1">
    <citation type="journal article" date="2023" name="Life. Sci Alliance">
        <title>Evolutionary insights into 3D genome organization and epigenetic landscape of Vigna mungo.</title>
        <authorList>
            <person name="Junaid A."/>
            <person name="Singh B."/>
            <person name="Bhatia S."/>
        </authorList>
    </citation>
    <scope>NUCLEOTIDE SEQUENCE [LARGE SCALE GENOMIC DNA]</scope>
    <source>
        <strain evidence="1">Urdbean</strain>
    </source>
</reference>
<evidence type="ECO:0000313" key="1">
    <source>
        <dbReference type="EMBL" id="WVZ15941.1"/>
    </source>
</evidence>